<keyword evidence="3" id="KW-1185">Reference proteome</keyword>
<dbReference type="Proteomes" id="UP000218209">
    <property type="component" value="Unassembled WGS sequence"/>
</dbReference>
<sequence length="36" mass="3494">MRAARMCLCAATPGTTPGGSSACCRGSSTRSPTCGS</sequence>
<organism evidence="2 3">
    <name type="scientific">Porphyra umbilicalis</name>
    <name type="common">Purple laver</name>
    <name type="synonym">Red alga</name>
    <dbReference type="NCBI Taxonomy" id="2786"/>
    <lineage>
        <taxon>Eukaryota</taxon>
        <taxon>Rhodophyta</taxon>
        <taxon>Bangiophyceae</taxon>
        <taxon>Bangiales</taxon>
        <taxon>Bangiaceae</taxon>
        <taxon>Porphyra</taxon>
    </lineage>
</organism>
<name>A0A1X6NPI7_PORUM</name>
<dbReference type="AlphaFoldDB" id="A0A1X6NPI7"/>
<protein>
    <submittedName>
        <fullName evidence="2">Uncharacterized protein</fullName>
    </submittedName>
</protein>
<feature type="region of interest" description="Disordered" evidence="1">
    <location>
        <begin position="14"/>
        <end position="36"/>
    </location>
</feature>
<evidence type="ECO:0000313" key="2">
    <source>
        <dbReference type="EMBL" id="OSX70485.1"/>
    </source>
</evidence>
<evidence type="ECO:0000256" key="1">
    <source>
        <dbReference type="SAM" id="MobiDB-lite"/>
    </source>
</evidence>
<gene>
    <name evidence="2" type="ORF">BU14_0742s0006</name>
</gene>
<feature type="compositionally biased region" description="Polar residues" evidence="1">
    <location>
        <begin position="26"/>
        <end position="36"/>
    </location>
</feature>
<accession>A0A1X6NPI7</accession>
<proteinExistence type="predicted"/>
<dbReference type="PROSITE" id="PS51257">
    <property type="entry name" value="PROKAR_LIPOPROTEIN"/>
    <property type="match status" value="1"/>
</dbReference>
<evidence type="ECO:0000313" key="3">
    <source>
        <dbReference type="Proteomes" id="UP000218209"/>
    </source>
</evidence>
<dbReference type="EMBL" id="KV919250">
    <property type="protein sequence ID" value="OSX70485.1"/>
    <property type="molecule type" value="Genomic_DNA"/>
</dbReference>
<reference evidence="2 3" key="1">
    <citation type="submission" date="2017-03" db="EMBL/GenBank/DDBJ databases">
        <title>WGS assembly of Porphyra umbilicalis.</title>
        <authorList>
            <person name="Brawley S.H."/>
            <person name="Blouin N.A."/>
            <person name="Ficko-Blean E."/>
            <person name="Wheeler G.L."/>
            <person name="Lohr M."/>
            <person name="Goodson H.V."/>
            <person name="Jenkins J.W."/>
            <person name="Blaby-Haas C.E."/>
            <person name="Helliwell K.E."/>
            <person name="Chan C."/>
            <person name="Marriage T."/>
            <person name="Bhattacharya D."/>
            <person name="Klein A.S."/>
            <person name="Badis Y."/>
            <person name="Brodie J."/>
            <person name="Cao Y."/>
            <person name="Collen J."/>
            <person name="Dittami S.M."/>
            <person name="Gachon C.M."/>
            <person name="Green B.R."/>
            <person name="Karpowicz S."/>
            <person name="Kim J.W."/>
            <person name="Kudahl U."/>
            <person name="Lin S."/>
            <person name="Michel G."/>
            <person name="Mittag M."/>
            <person name="Olson B.J."/>
            <person name="Pangilinan J."/>
            <person name="Peng Y."/>
            <person name="Qiu H."/>
            <person name="Shu S."/>
            <person name="Singer J.T."/>
            <person name="Smith A.G."/>
            <person name="Sprecher B.N."/>
            <person name="Wagner V."/>
            <person name="Wang W."/>
            <person name="Wang Z.-Y."/>
            <person name="Yan J."/>
            <person name="Yarish C."/>
            <person name="Zoeuner-Riek S."/>
            <person name="Zhuang Y."/>
            <person name="Zou Y."/>
            <person name="Lindquist E.A."/>
            <person name="Grimwood J."/>
            <person name="Barry K."/>
            <person name="Rokhsar D.S."/>
            <person name="Schmutz J."/>
            <person name="Stiller J.W."/>
            <person name="Grossman A.R."/>
            <person name="Prochnik S.E."/>
        </authorList>
    </citation>
    <scope>NUCLEOTIDE SEQUENCE [LARGE SCALE GENOMIC DNA]</scope>
    <source>
        <strain evidence="2">4086291</strain>
    </source>
</reference>